<dbReference type="InterPro" id="IPR036036">
    <property type="entry name" value="SOCS_box-like_dom_sf"/>
</dbReference>
<dbReference type="Bgee" id="ENSXETG00000010311">
    <property type="expression patterns" value="Expressed in skeletal muscle tissue and 4 other cell types or tissues"/>
</dbReference>
<dbReference type="Pfam" id="PF07525">
    <property type="entry name" value="SOCS_box"/>
    <property type="match status" value="1"/>
</dbReference>
<dbReference type="GeneTree" id="ENSGT00940000155490"/>
<feature type="repeat" description="ANK" evidence="4">
    <location>
        <begin position="150"/>
        <end position="172"/>
    </location>
</feature>
<feature type="repeat" description="ANK" evidence="4">
    <location>
        <begin position="382"/>
        <end position="414"/>
    </location>
</feature>
<evidence type="ECO:0000259" key="6">
    <source>
        <dbReference type="PROSITE" id="PS50225"/>
    </source>
</evidence>
<accession>F6UE08</accession>
<reference evidence="9" key="3">
    <citation type="submission" date="2025-04" db="UniProtKB">
        <authorList>
            <consortium name="RefSeq"/>
        </authorList>
    </citation>
    <scope>IDENTIFICATION</scope>
    <source>
        <strain evidence="9">Nigerian</strain>
        <tissue evidence="9">Liver and blood</tissue>
    </source>
</reference>
<dbReference type="PANTHER" id="PTHR24173">
    <property type="entry name" value="ANKYRIN REPEAT CONTAINING"/>
    <property type="match status" value="1"/>
</dbReference>
<keyword evidence="8" id="KW-1185">Reference proteome</keyword>
<evidence type="ECO:0000256" key="3">
    <source>
        <dbReference type="ARBA" id="ARBA00023043"/>
    </source>
</evidence>
<protein>
    <submittedName>
        <fullName evidence="7">Ankyrin repeat and SOCS box containing 2</fullName>
    </submittedName>
    <submittedName>
        <fullName evidence="9">Ankyrin repeat and SOCS box protein 2 isoform X1</fullName>
    </submittedName>
</protein>
<dbReference type="PROSITE" id="PS50297">
    <property type="entry name" value="ANK_REP_REGION"/>
    <property type="match status" value="7"/>
</dbReference>
<dbReference type="Proteomes" id="UP000008143">
    <property type="component" value="Chromosome 8"/>
</dbReference>
<dbReference type="Pfam" id="PF12796">
    <property type="entry name" value="Ank_2"/>
    <property type="match status" value="3"/>
</dbReference>
<sequence length="652" mass="72368">MAMQVSSSRPASILGSEDYSLYSSMSEEELIQMAIEQSLTENNSGPTTAHTHQKLSASVNAEATAACRNNRPTAKQAPIAANTRNRSCQPSAAPPPTPGSHRSIKRYDGSYCSAPLAEENIVEKAIISGDVDSLNEMMKSGKKLCEPNKEGWLPLHEAAYYGSLECVKLLLKAYPSTIDQRTLQEETALYFSAVKGHIECITYLLQSGAEPDIANKSRETPLYKACERMNAEAAQLLVEYRADVNHRCNRGWTALHEAVARNAIDIIDILVKGGAKIESKNCYGITPLFVAAQSGQMEALRYIAKCGADINTQANDNASALFEASKNGHDDIVEFLLAQGADANKPNKDGWLPIHIAAKRRDNDDIVSMLIPVTSRIRVKRSGISPLHIAAERNNDDILEELINVGYDVNCTLSFDRARLYEDRRSTALYFAVMNNNINATQMLLEAGANPNIDIINPLLISIRHGCFKTMQMLLSHGANINAYISTHPTSFPATIMFSMKYLSLLKFIMDLGCDADSCFTCQYGSGPHPPTEEATRRYDTTHVPERKQAKIVQFCEMVSTPEMSRWAGPIIDVLLDYVGNVKLCSRLQEHLDSYEDWACIKEKSQLPRSLSHLCRLKVRSLIGRNRIKLVDTLPLPCRMIRYLTYDTSSEC</sequence>
<dbReference type="InterPro" id="IPR002110">
    <property type="entry name" value="Ankyrin_rpt"/>
</dbReference>
<dbReference type="SMART" id="SM00248">
    <property type="entry name" value="ANK"/>
    <property type="match status" value="11"/>
</dbReference>
<dbReference type="RefSeq" id="XP_002933276.2">
    <property type="nucleotide sequence ID" value="XM_002933230.5"/>
</dbReference>
<keyword evidence="2" id="KW-0677">Repeat</keyword>
<dbReference type="Gene3D" id="1.25.40.20">
    <property type="entry name" value="Ankyrin repeat-containing domain"/>
    <property type="match status" value="2"/>
</dbReference>
<reference evidence="7" key="2">
    <citation type="submission" date="2011-06" db="UniProtKB">
        <authorList>
            <consortium name="Ensembl"/>
        </authorList>
    </citation>
    <scope>IDENTIFICATION</scope>
</reference>
<dbReference type="Ensembl" id="ENSXETT00000022701">
    <property type="protein sequence ID" value="ENSXETP00000022701"/>
    <property type="gene ID" value="ENSXETG00000010311"/>
</dbReference>
<dbReference type="eggNOG" id="KOG0504">
    <property type="taxonomic scope" value="Eukaryota"/>
</dbReference>
<feature type="repeat" description="ANK" evidence="4">
    <location>
        <begin position="283"/>
        <end position="315"/>
    </location>
</feature>
<keyword evidence="3 4" id="KW-0040">ANK repeat</keyword>
<dbReference type="Gene3D" id="1.10.750.20">
    <property type="entry name" value="SOCS box"/>
    <property type="match status" value="1"/>
</dbReference>
<dbReference type="HOGENOM" id="CLU_023739_2_0_1"/>
<evidence type="ECO:0000313" key="9">
    <source>
        <dbReference type="RefSeq" id="XP_002933276.2"/>
    </source>
</evidence>
<dbReference type="OMA" id="WTCIKEK"/>
<dbReference type="PRINTS" id="PR01415">
    <property type="entry name" value="ANKYRIN"/>
</dbReference>
<dbReference type="PROSITE" id="PS50088">
    <property type="entry name" value="ANK_REPEAT"/>
    <property type="match status" value="8"/>
</dbReference>
<feature type="region of interest" description="Disordered" evidence="5">
    <location>
        <begin position="70"/>
        <end position="104"/>
    </location>
</feature>
<dbReference type="Pfam" id="PF13637">
    <property type="entry name" value="Ank_4"/>
    <property type="match status" value="1"/>
</dbReference>
<evidence type="ECO:0000256" key="5">
    <source>
        <dbReference type="SAM" id="MobiDB-lite"/>
    </source>
</evidence>
<dbReference type="Reactome" id="R-XTR-983168">
    <property type="pathway name" value="Antigen processing: Ubiquitination &amp; Proteasome degradation"/>
</dbReference>
<dbReference type="CTD" id="51676"/>
<dbReference type="PROSITE" id="PS50330">
    <property type="entry name" value="UIM"/>
    <property type="match status" value="1"/>
</dbReference>
<name>F6UE08_XENTR</name>
<dbReference type="SMART" id="SM00253">
    <property type="entry name" value="SOCS"/>
    <property type="match status" value="1"/>
</dbReference>
<dbReference type="GO" id="GO:0005634">
    <property type="term" value="C:nucleus"/>
    <property type="evidence" value="ECO:0000318"/>
    <property type="project" value="GO_Central"/>
</dbReference>
<dbReference type="Xenbase" id="XB-GENE-983015">
    <property type="gene designation" value="asb2"/>
</dbReference>
<dbReference type="GO" id="GO:2000812">
    <property type="term" value="P:regulation of barbed-end actin filament capping"/>
    <property type="evidence" value="ECO:0000318"/>
    <property type="project" value="GO_Central"/>
</dbReference>
<evidence type="ECO:0000313" key="8">
    <source>
        <dbReference type="Proteomes" id="UP000008143"/>
    </source>
</evidence>
<proteinExistence type="predicted"/>
<dbReference type="GO" id="GO:0016567">
    <property type="term" value="P:protein ubiquitination"/>
    <property type="evidence" value="ECO:0007669"/>
    <property type="project" value="UniProtKB-UniPathway"/>
</dbReference>
<dbReference type="AlphaFoldDB" id="F6UE08"/>
<dbReference type="PROSITE" id="PS50225">
    <property type="entry name" value="SOCS"/>
    <property type="match status" value="1"/>
</dbReference>
<evidence type="ECO:0000256" key="4">
    <source>
        <dbReference type="PROSITE-ProRule" id="PRU00023"/>
    </source>
</evidence>
<gene>
    <name evidence="7 9 10" type="primary">asb2</name>
</gene>
<dbReference type="PANTHER" id="PTHR24173:SF33">
    <property type="entry name" value="ANKYRIN REPEAT AND SOCS BOX PROTEIN 2"/>
    <property type="match status" value="1"/>
</dbReference>
<dbReference type="OrthoDB" id="539213at2759"/>
<dbReference type="SUPFAM" id="SSF48403">
    <property type="entry name" value="Ankyrin repeat"/>
    <property type="match status" value="1"/>
</dbReference>
<dbReference type="GO" id="GO:0035556">
    <property type="term" value="P:intracellular signal transduction"/>
    <property type="evidence" value="ECO:0007669"/>
    <property type="project" value="InterPro"/>
</dbReference>
<dbReference type="Reactome" id="R-XTR-8951664">
    <property type="pathway name" value="Neddylation"/>
</dbReference>
<dbReference type="GeneID" id="100490014"/>
<dbReference type="SUPFAM" id="SSF158235">
    <property type="entry name" value="SOCS box-like"/>
    <property type="match status" value="1"/>
</dbReference>
<evidence type="ECO:0000256" key="2">
    <source>
        <dbReference type="ARBA" id="ARBA00022737"/>
    </source>
</evidence>
<dbReference type="InterPro" id="IPR036770">
    <property type="entry name" value="Ankyrin_rpt-contain_sf"/>
</dbReference>
<dbReference type="AGR" id="Xenbase:XB-GENE-983015"/>
<dbReference type="FunFam" id="1.10.750.20:FF:000001">
    <property type="entry name" value="Ankyrin repeat and SOCS box containing 1"/>
    <property type="match status" value="1"/>
</dbReference>
<evidence type="ECO:0000313" key="7">
    <source>
        <dbReference type="Ensembl" id="ENSXETP00000022701"/>
    </source>
</evidence>
<evidence type="ECO:0000313" key="10">
    <source>
        <dbReference type="Xenbase" id="XB-GENE-983015"/>
    </source>
</evidence>
<dbReference type="KEGG" id="xtr:100490014"/>
<feature type="repeat" description="ANK" evidence="4">
    <location>
        <begin position="217"/>
        <end position="249"/>
    </location>
</feature>
<evidence type="ECO:0000256" key="1">
    <source>
        <dbReference type="ARBA" id="ARBA00004906"/>
    </source>
</evidence>
<feature type="domain" description="SOCS box" evidence="6">
    <location>
        <begin position="587"/>
        <end position="650"/>
    </location>
</feature>
<dbReference type="InterPro" id="IPR001496">
    <property type="entry name" value="SOCS_box"/>
</dbReference>
<organism evidence="7">
    <name type="scientific">Xenopus tropicalis</name>
    <name type="common">Western clawed frog</name>
    <name type="synonym">Silurana tropicalis</name>
    <dbReference type="NCBI Taxonomy" id="8364"/>
    <lineage>
        <taxon>Eukaryota</taxon>
        <taxon>Metazoa</taxon>
        <taxon>Chordata</taxon>
        <taxon>Craniata</taxon>
        <taxon>Vertebrata</taxon>
        <taxon>Euteleostomi</taxon>
        <taxon>Amphibia</taxon>
        <taxon>Batrachia</taxon>
        <taxon>Anura</taxon>
        <taxon>Pipoidea</taxon>
        <taxon>Pipidae</taxon>
        <taxon>Xenopodinae</taxon>
        <taxon>Xenopus</taxon>
        <taxon>Silurana</taxon>
    </lineage>
</organism>
<feature type="repeat" description="ANK" evidence="4">
    <location>
        <begin position="184"/>
        <end position="216"/>
    </location>
</feature>
<dbReference type="UniPathway" id="UPA00143"/>
<dbReference type="InterPro" id="IPR003903">
    <property type="entry name" value="UIM_dom"/>
</dbReference>
<dbReference type="GO" id="GO:0005737">
    <property type="term" value="C:cytoplasm"/>
    <property type="evidence" value="ECO:0000318"/>
    <property type="project" value="GO_Central"/>
</dbReference>
<dbReference type="Pfam" id="PF13606">
    <property type="entry name" value="Ank_3"/>
    <property type="match status" value="1"/>
</dbReference>
<reference evidence="7" key="1">
    <citation type="journal article" date="2010" name="Science">
        <title>The genome of the Western clawed frog Xenopus tropicalis.</title>
        <authorList>
            <person name="Hellsten U."/>
            <person name="Harland R.M."/>
            <person name="Gilchrist M.J."/>
            <person name="Hendrix D."/>
            <person name="Jurka J."/>
            <person name="Kapitonov V."/>
            <person name="Ovcharenko I."/>
            <person name="Putnam N.H."/>
            <person name="Shu S."/>
            <person name="Taher L."/>
            <person name="Blitz I.L."/>
            <person name="Blumberg B."/>
            <person name="Dichmann D.S."/>
            <person name="Dubchak I."/>
            <person name="Amaya E."/>
            <person name="Detter J.C."/>
            <person name="Fletcher R."/>
            <person name="Gerhard D.S."/>
            <person name="Goodstein D."/>
            <person name="Graves T."/>
            <person name="Grigoriev I.V."/>
            <person name="Grimwood J."/>
            <person name="Kawashima T."/>
            <person name="Lindquist E."/>
            <person name="Lucas S.M."/>
            <person name="Mead P.E."/>
            <person name="Mitros T."/>
            <person name="Ogino H."/>
            <person name="Ohta Y."/>
            <person name="Poliakov A.V."/>
            <person name="Pollet N."/>
            <person name="Robert J."/>
            <person name="Salamov A."/>
            <person name="Sater A.K."/>
            <person name="Schmutz J."/>
            <person name="Terry A."/>
            <person name="Vize P.D."/>
            <person name="Warren W.C."/>
            <person name="Wells D."/>
            <person name="Wills A."/>
            <person name="Wilson R.K."/>
            <person name="Zimmerman L.B."/>
            <person name="Zorn A.M."/>
            <person name="Grainger R."/>
            <person name="Grammer T."/>
            <person name="Khokha M.K."/>
            <person name="Richardson P.M."/>
            <person name="Rokhsar D.S."/>
        </authorList>
    </citation>
    <scope>NUCLEOTIDE SEQUENCE [LARGE SCALE GENOMIC DNA]</scope>
    <source>
        <strain evidence="7">Nigerian</strain>
    </source>
</reference>
<comment type="pathway">
    <text evidence="1">Protein modification; protein ubiquitination.</text>
</comment>
<feature type="repeat" description="ANK" evidence="4">
    <location>
        <begin position="424"/>
        <end position="453"/>
    </location>
</feature>
<dbReference type="SMART" id="SM00969">
    <property type="entry name" value="SOCS_box"/>
    <property type="match status" value="1"/>
</dbReference>
<feature type="repeat" description="ANK" evidence="4">
    <location>
        <begin position="316"/>
        <end position="348"/>
    </location>
</feature>
<feature type="repeat" description="ANK" evidence="4">
    <location>
        <begin position="250"/>
        <end position="282"/>
    </location>
</feature>